<feature type="non-terminal residue" evidence="1">
    <location>
        <position position="338"/>
    </location>
</feature>
<reference evidence="1 2" key="1">
    <citation type="submission" date="2023-02" db="EMBL/GenBank/DDBJ databases">
        <title>LHISI_Scaffold_Assembly.</title>
        <authorList>
            <person name="Stuart O.P."/>
            <person name="Cleave R."/>
            <person name="Magrath M.J.L."/>
            <person name="Mikheyev A.S."/>
        </authorList>
    </citation>
    <scope>NUCLEOTIDE SEQUENCE [LARGE SCALE GENOMIC DNA]</scope>
    <source>
        <strain evidence="1">Daus_M_001</strain>
        <tissue evidence="1">Leg muscle</tissue>
    </source>
</reference>
<protein>
    <submittedName>
        <fullName evidence="1">Uncharacterized protein</fullName>
    </submittedName>
</protein>
<keyword evidence="2" id="KW-1185">Reference proteome</keyword>
<comment type="caution">
    <text evidence="1">The sequence shown here is derived from an EMBL/GenBank/DDBJ whole genome shotgun (WGS) entry which is preliminary data.</text>
</comment>
<gene>
    <name evidence="1" type="ORF">PR048_028951</name>
</gene>
<organism evidence="1 2">
    <name type="scientific">Dryococelus australis</name>
    <dbReference type="NCBI Taxonomy" id="614101"/>
    <lineage>
        <taxon>Eukaryota</taxon>
        <taxon>Metazoa</taxon>
        <taxon>Ecdysozoa</taxon>
        <taxon>Arthropoda</taxon>
        <taxon>Hexapoda</taxon>
        <taxon>Insecta</taxon>
        <taxon>Pterygota</taxon>
        <taxon>Neoptera</taxon>
        <taxon>Polyneoptera</taxon>
        <taxon>Phasmatodea</taxon>
        <taxon>Verophasmatodea</taxon>
        <taxon>Anareolatae</taxon>
        <taxon>Phasmatidae</taxon>
        <taxon>Eurycanthinae</taxon>
        <taxon>Dryococelus</taxon>
    </lineage>
</organism>
<accession>A0ABQ9GBZ9</accession>
<evidence type="ECO:0000313" key="1">
    <source>
        <dbReference type="EMBL" id="KAJ8869940.1"/>
    </source>
</evidence>
<name>A0ABQ9GBZ9_9NEOP</name>
<dbReference type="Proteomes" id="UP001159363">
    <property type="component" value="Chromosome 12"/>
</dbReference>
<dbReference type="EMBL" id="JARBHB010000013">
    <property type="protein sequence ID" value="KAJ8869940.1"/>
    <property type="molecule type" value="Genomic_DNA"/>
</dbReference>
<proteinExistence type="predicted"/>
<sequence length="338" mass="39062">MIADDDIVFVAGPEQKRWLNIYCNDEIKIIDLETQYDCPSLGKLKKMYMGHSCNSELCKSEQSWDFPRENALLLWDGVQFRKLGDVETGKNYRATYFQPVNTTYEQIITCVLYGEFKIRLRRRYEHLINVEDLKKLNDSAEVYLTYGGMKLIENGKSAHMIEYSFGMLDRLHSIIMYIAFNPLDIRKYEDVTIGYHKVSFKPAGLGEQIELCNGMEHWILYNEEECMSLVPVPCSTISCAVNCLRPNTKLPASTTSFMAQANEEQLLQKWFQQSISYDALRSELPASGDDQNKGVEFQDINEHQVENRIHFCLQDLESDDIFSEANSSKSSNMILFFT</sequence>
<evidence type="ECO:0000313" key="2">
    <source>
        <dbReference type="Proteomes" id="UP001159363"/>
    </source>
</evidence>